<dbReference type="InterPro" id="IPR011990">
    <property type="entry name" value="TPR-like_helical_dom_sf"/>
</dbReference>
<dbReference type="EMBL" id="OBEH01000004">
    <property type="protein sequence ID" value="SNZ01155.1"/>
    <property type="molecule type" value="Genomic_DNA"/>
</dbReference>
<dbReference type="Proteomes" id="UP000219048">
    <property type="component" value="Unassembled WGS sequence"/>
</dbReference>
<proteinExistence type="predicted"/>
<feature type="chain" id="PRO_5012538173" evidence="1">
    <location>
        <begin position="22"/>
        <end position="473"/>
    </location>
</feature>
<dbReference type="InterPro" id="IPR024302">
    <property type="entry name" value="SusD-like"/>
</dbReference>
<evidence type="ECO:0000313" key="2">
    <source>
        <dbReference type="EMBL" id="SNZ01155.1"/>
    </source>
</evidence>
<dbReference type="RefSeq" id="WP_097046591.1">
    <property type="nucleotide sequence ID" value="NZ_OBEH01000004.1"/>
</dbReference>
<sequence>MKSIYKIILSLIFLISATACDDYLDVNDNPNQLVEVPSGDLLLAGTLLANAQVQQGQLARTGMYYTGGLIGLQLVQQTLYNYDYTPGDSNAVWGHLYNGILVQNKEIRRISPDITLLQGIIDVNEALAVGTAASLFGDIPYSTATPDNPGVDSEDPTLDGQADVYAAMQTLLDGAIPKLQNGSTTSVTNSQDNYFGGDADSWIAAAYTLKARYFLQTKQYSQALANVANGINSSAGTMAYNPIGDVPGNSNILFNFVNSSRAGDMTGDGAFYRDLMDPDNVGSRNNAKTDETARRNYSYISGDGNQTGGIDDATTPMKLVSFEENLLIWAECLIRANDDVQGAIDKLNELRAYLDTGAAFNLINGDETFNYDPYVLADFEAGGMENPDNIATDRAVLREIIEERYVTGFSTYMPFNDVRRLRSETDLLVPFPLNNATTTVNPQRFLYAQEEINNNSNLPDPIPDLFTPTPVNQ</sequence>
<dbReference type="SUPFAM" id="SSF48452">
    <property type="entry name" value="TPR-like"/>
    <property type="match status" value="1"/>
</dbReference>
<dbReference type="Gene3D" id="1.25.40.390">
    <property type="match status" value="1"/>
</dbReference>
<reference evidence="3" key="1">
    <citation type="submission" date="2017-09" db="EMBL/GenBank/DDBJ databases">
        <authorList>
            <person name="Varghese N."/>
            <person name="Submissions S."/>
        </authorList>
    </citation>
    <scope>NUCLEOTIDE SEQUENCE [LARGE SCALE GENOMIC DNA]</scope>
    <source>
        <strain evidence="3">DSM 25885</strain>
    </source>
</reference>
<dbReference type="OrthoDB" id="725917at2"/>
<accession>A0A285MVE2</accession>
<gene>
    <name evidence="2" type="ORF">SAMN06265377_2987</name>
</gene>
<evidence type="ECO:0000256" key="1">
    <source>
        <dbReference type="SAM" id="SignalP"/>
    </source>
</evidence>
<feature type="signal peptide" evidence="1">
    <location>
        <begin position="1"/>
        <end position="21"/>
    </location>
</feature>
<keyword evidence="1" id="KW-0732">Signal</keyword>
<name>A0A285MVE2_9FLAO</name>
<evidence type="ECO:0000313" key="3">
    <source>
        <dbReference type="Proteomes" id="UP000219048"/>
    </source>
</evidence>
<dbReference type="AlphaFoldDB" id="A0A285MVE2"/>
<protein>
    <submittedName>
        <fullName evidence="2">Starch-binding associating with outer membrane</fullName>
    </submittedName>
</protein>
<keyword evidence="3" id="KW-1185">Reference proteome</keyword>
<dbReference type="Pfam" id="PF12741">
    <property type="entry name" value="SusD-like"/>
    <property type="match status" value="1"/>
</dbReference>
<organism evidence="2 3">
    <name type="scientific">Flagellimonas pacifica</name>
    <dbReference type="NCBI Taxonomy" id="1247520"/>
    <lineage>
        <taxon>Bacteria</taxon>
        <taxon>Pseudomonadati</taxon>
        <taxon>Bacteroidota</taxon>
        <taxon>Flavobacteriia</taxon>
        <taxon>Flavobacteriales</taxon>
        <taxon>Flavobacteriaceae</taxon>
        <taxon>Flagellimonas</taxon>
    </lineage>
</organism>
<dbReference type="PROSITE" id="PS51257">
    <property type="entry name" value="PROKAR_LIPOPROTEIN"/>
    <property type="match status" value="1"/>
</dbReference>